<dbReference type="InterPro" id="IPR054765">
    <property type="entry name" value="SLBB_dom"/>
</dbReference>
<keyword evidence="3" id="KW-0813">Transport</keyword>
<comment type="similarity">
    <text evidence="2">Belongs to the BexD/CtrA/VexA family.</text>
</comment>
<evidence type="ECO:0000256" key="10">
    <source>
        <dbReference type="ARBA" id="ARBA00023114"/>
    </source>
</evidence>
<dbReference type="Pfam" id="PF02563">
    <property type="entry name" value="Poly_export"/>
    <property type="match status" value="1"/>
</dbReference>
<evidence type="ECO:0000256" key="6">
    <source>
        <dbReference type="ARBA" id="ARBA00022692"/>
    </source>
</evidence>
<evidence type="ECO:0000259" key="15">
    <source>
        <dbReference type="Pfam" id="PF02563"/>
    </source>
</evidence>
<dbReference type="PANTHER" id="PTHR33619:SF3">
    <property type="entry name" value="POLYSACCHARIDE EXPORT PROTEIN GFCE-RELATED"/>
    <property type="match status" value="1"/>
</dbReference>
<name>A0ABP8GVP7_9BURK</name>
<feature type="domain" description="Polysaccharide export protein N-terminal" evidence="15">
    <location>
        <begin position="71"/>
        <end position="165"/>
    </location>
</feature>
<feature type="domain" description="SLBB" evidence="16">
    <location>
        <begin position="171"/>
        <end position="249"/>
    </location>
</feature>
<evidence type="ECO:0000256" key="11">
    <source>
        <dbReference type="ARBA" id="ARBA00023136"/>
    </source>
</evidence>
<dbReference type="Proteomes" id="UP001501671">
    <property type="component" value="Unassembled WGS sequence"/>
</dbReference>
<dbReference type="Pfam" id="PF22461">
    <property type="entry name" value="SLBB_2"/>
    <property type="match status" value="2"/>
</dbReference>
<keyword evidence="13" id="KW-0998">Cell outer membrane</keyword>
<keyword evidence="7" id="KW-0732">Signal</keyword>
<keyword evidence="10" id="KW-0626">Porin</keyword>
<evidence type="ECO:0000256" key="12">
    <source>
        <dbReference type="ARBA" id="ARBA00023139"/>
    </source>
</evidence>
<keyword evidence="12" id="KW-0564">Palmitate</keyword>
<dbReference type="PANTHER" id="PTHR33619">
    <property type="entry name" value="POLYSACCHARIDE EXPORT PROTEIN GFCE-RELATED"/>
    <property type="match status" value="1"/>
</dbReference>
<evidence type="ECO:0000256" key="5">
    <source>
        <dbReference type="ARBA" id="ARBA00022597"/>
    </source>
</evidence>
<keyword evidence="8" id="KW-0625">Polysaccharide transport</keyword>
<comment type="caution">
    <text evidence="17">The sequence shown here is derived from an EMBL/GenBank/DDBJ whole genome shotgun (WGS) entry which is preliminary data.</text>
</comment>
<dbReference type="Gene3D" id="3.30.1950.10">
    <property type="entry name" value="wza like domain"/>
    <property type="match status" value="1"/>
</dbReference>
<feature type="domain" description="SLBB" evidence="16">
    <location>
        <begin position="256"/>
        <end position="338"/>
    </location>
</feature>
<keyword evidence="4" id="KW-1134">Transmembrane beta strand</keyword>
<evidence type="ECO:0000313" key="18">
    <source>
        <dbReference type="Proteomes" id="UP001501671"/>
    </source>
</evidence>
<keyword evidence="9" id="KW-0406">Ion transport</keyword>
<gene>
    <name evidence="17" type="ORF">GCM10023144_18480</name>
</gene>
<dbReference type="InterPro" id="IPR049712">
    <property type="entry name" value="Poly_export"/>
</dbReference>
<keyword evidence="5" id="KW-0762">Sugar transport</keyword>
<dbReference type="InterPro" id="IPR003715">
    <property type="entry name" value="Poly_export_N"/>
</dbReference>
<evidence type="ECO:0000256" key="8">
    <source>
        <dbReference type="ARBA" id="ARBA00023047"/>
    </source>
</evidence>
<sequence length="368" mass="39640">MLGAALLTAALGACAYAPGMRYDPERPIDPGNRASIPEVQQITPALVLEERREREAQTETATEALLGEGMPYQIGPGDILSIVVWDHPELVLPTQTYAIGSGATELTLGDTTSGIPGYPVSADGYIQFPYLGLLHVAGLTEGQVRDLIIANAGDYIKNPQITVRVLGYRSKRVYLEGELKTPGTVAINDLPMSLVEAINRAGGFLPTADRSRVFVVRGGMATRVNVPRLIERGLDLAKIMLKPGDIVRVSPREESKIFVMGEVNVPQALPLRDGRMSLSEALGTSGGPNQNTADPSNIFVVRTTDPAEPRIFHLDAKSVGAMAVAEQFELEPKDVVFVDAGNLVRWNRFISLLFPSTQTLQTASAVGR</sequence>
<evidence type="ECO:0000256" key="2">
    <source>
        <dbReference type="ARBA" id="ARBA00009450"/>
    </source>
</evidence>
<comment type="subcellular location">
    <subcellularLocation>
        <location evidence="1">Cell outer membrane</location>
        <topology evidence="1">Multi-pass membrane protein</topology>
    </subcellularLocation>
</comment>
<keyword evidence="18" id="KW-1185">Reference proteome</keyword>
<evidence type="ECO:0000256" key="13">
    <source>
        <dbReference type="ARBA" id="ARBA00023237"/>
    </source>
</evidence>
<keyword evidence="11" id="KW-0472">Membrane</keyword>
<proteinExistence type="inferred from homology"/>
<keyword evidence="14" id="KW-0449">Lipoprotein</keyword>
<evidence type="ECO:0000256" key="4">
    <source>
        <dbReference type="ARBA" id="ARBA00022452"/>
    </source>
</evidence>
<organism evidence="17 18">
    <name type="scientific">Pigmentiphaga soli</name>
    <dbReference type="NCBI Taxonomy" id="1007095"/>
    <lineage>
        <taxon>Bacteria</taxon>
        <taxon>Pseudomonadati</taxon>
        <taxon>Pseudomonadota</taxon>
        <taxon>Betaproteobacteria</taxon>
        <taxon>Burkholderiales</taxon>
        <taxon>Alcaligenaceae</taxon>
        <taxon>Pigmentiphaga</taxon>
    </lineage>
</organism>
<evidence type="ECO:0000256" key="14">
    <source>
        <dbReference type="ARBA" id="ARBA00023288"/>
    </source>
</evidence>
<evidence type="ECO:0000256" key="9">
    <source>
        <dbReference type="ARBA" id="ARBA00023065"/>
    </source>
</evidence>
<reference evidence="18" key="1">
    <citation type="journal article" date="2019" name="Int. J. Syst. Evol. Microbiol.">
        <title>The Global Catalogue of Microorganisms (GCM) 10K type strain sequencing project: providing services to taxonomists for standard genome sequencing and annotation.</title>
        <authorList>
            <consortium name="The Broad Institute Genomics Platform"/>
            <consortium name="The Broad Institute Genome Sequencing Center for Infectious Disease"/>
            <person name="Wu L."/>
            <person name="Ma J."/>
        </authorList>
    </citation>
    <scope>NUCLEOTIDE SEQUENCE [LARGE SCALE GENOMIC DNA]</scope>
    <source>
        <strain evidence="18">JCM 17666</strain>
    </source>
</reference>
<protein>
    <submittedName>
        <fullName evidence="17">Polysaccharide biosynthesis/export family protein</fullName>
    </submittedName>
</protein>
<evidence type="ECO:0000256" key="3">
    <source>
        <dbReference type="ARBA" id="ARBA00022448"/>
    </source>
</evidence>
<dbReference type="EMBL" id="BAABFO010000007">
    <property type="protein sequence ID" value="GAA4330625.1"/>
    <property type="molecule type" value="Genomic_DNA"/>
</dbReference>
<evidence type="ECO:0000313" key="17">
    <source>
        <dbReference type="EMBL" id="GAA4330625.1"/>
    </source>
</evidence>
<evidence type="ECO:0000256" key="7">
    <source>
        <dbReference type="ARBA" id="ARBA00022729"/>
    </source>
</evidence>
<accession>A0ABP8GVP7</accession>
<evidence type="ECO:0000256" key="1">
    <source>
        <dbReference type="ARBA" id="ARBA00004571"/>
    </source>
</evidence>
<dbReference type="Gene3D" id="3.10.560.10">
    <property type="entry name" value="Outer membrane lipoprotein wza domain like"/>
    <property type="match status" value="2"/>
</dbReference>
<evidence type="ECO:0000259" key="16">
    <source>
        <dbReference type="Pfam" id="PF22461"/>
    </source>
</evidence>
<keyword evidence="6" id="KW-0812">Transmembrane</keyword>